<dbReference type="InterPro" id="IPR001680">
    <property type="entry name" value="WD40_rpt"/>
</dbReference>
<feature type="repeat" description="WD" evidence="2">
    <location>
        <begin position="177"/>
        <end position="199"/>
    </location>
</feature>
<feature type="compositionally biased region" description="Low complexity" evidence="3">
    <location>
        <begin position="137"/>
        <end position="149"/>
    </location>
</feature>
<protein>
    <submittedName>
        <fullName evidence="4">WD-repeat family protein</fullName>
    </submittedName>
</protein>
<dbReference type="Pfam" id="PF00400">
    <property type="entry name" value="WD40"/>
    <property type="match status" value="4"/>
</dbReference>
<accession>A0A132NRC6</accession>
<dbReference type="PROSITE" id="PS50294">
    <property type="entry name" value="WD_REPEATS_REGION"/>
    <property type="match status" value="1"/>
</dbReference>
<dbReference type="GO" id="GO:0031929">
    <property type="term" value="P:TOR signaling"/>
    <property type="evidence" value="ECO:0007669"/>
    <property type="project" value="InterPro"/>
</dbReference>
<dbReference type="PROSITE" id="PS50082">
    <property type="entry name" value="WD_REPEATS_2"/>
    <property type="match status" value="2"/>
</dbReference>
<evidence type="ECO:0000256" key="3">
    <source>
        <dbReference type="SAM" id="MobiDB-lite"/>
    </source>
</evidence>
<dbReference type="PANTHER" id="PTHR19842:SF0">
    <property type="entry name" value="TARGET OF RAPAMYCIN COMPLEX SUBUNIT LST8"/>
    <property type="match status" value="1"/>
</dbReference>
<dbReference type="EMBL" id="JXTI01000107">
    <property type="protein sequence ID" value="KWX12634.1"/>
    <property type="molecule type" value="Genomic_DNA"/>
</dbReference>
<feature type="compositionally biased region" description="Pro residues" evidence="3">
    <location>
        <begin position="1"/>
        <end position="14"/>
    </location>
</feature>
<comment type="similarity">
    <text evidence="1">Belongs to the WD repeat LST8 family.</text>
</comment>
<dbReference type="InterPro" id="IPR036322">
    <property type="entry name" value="WD40_repeat_dom_sf"/>
</dbReference>
<sequence>MAAAPVPGPAPGGPDLPAGLRGPHPLDVLDRLHPLRLPARERPQPLCPGCPVLEDLRGHVHRQGPCPQHCKPPAVRADRRVHQVCRSRGGRGHPLPRVLRRLLPRGVRTARPRRLPEGCARPRGFRAPRGGEHQPSAAPAAPGAQRRAACSPVPGHPASKLRPPETLLIQKMEEVVIATGSYDGSIKLWRPTSESALRTLNFGKVANGLALSADRKVLLAAGFSATTVYDLGSAGRDPVAAFDGHLSNVTGCCFLQGDSTVASVGEDGRLLLFDTRGGKQTSCVVHDAALNTLSVACDRGDAALLVAGDQEGRLLAYDLRQPRRPFATTVAFECDVGVRSVSCAPGAQILACSDGRGIVRVYAYRGDGHFFAPRQSVQAHLDAVTHVNLSPDGAVLATCSADKTCKIWSVALEEECCLARARVLGTNEATVWASAFSADSACVITAADKSAKLWNIAGDPADKYIYAYNGHSHTVTTVVLGDVRLPP</sequence>
<evidence type="ECO:0000256" key="1">
    <source>
        <dbReference type="ARBA" id="ARBA00009890"/>
    </source>
</evidence>
<dbReference type="VEuPathDB" id="GiardiaDB:QR46_3387"/>
<name>A0A132NRC6_GIAIN</name>
<dbReference type="SUPFAM" id="SSF50978">
    <property type="entry name" value="WD40 repeat-like"/>
    <property type="match status" value="1"/>
</dbReference>
<dbReference type="Gene3D" id="2.130.10.10">
    <property type="entry name" value="YVTN repeat-like/Quinoprotein amine dehydrogenase"/>
    <property type="match status" value="1"/>
</dbReference>
<gene>
    <name evidence="4" type="ORF">QR46_3387</name>
</gene>
<dbReference type="OrthoDB" id="400at2759"/>
<feature type="compositionally biased region" description="Low complexity" evidence="3">
    <location>
        <begin position="118"/>
        <end position="128"/>
    </location>
</feature>
<dbReference type="SMART" id="SM00320">
    <property type="entry name" value="WD40"/>
    <property type="match status" value="7"/>
</dbReference>
<evidence type="ECO:0000313" key="4">
    <source>
        <dbReference type="EMBL" id="KWX12634.1"/>
    </source>
</evidence>
<feature type="region of interest" description="Disordered" evidence="3">
    <location>
        <begin position="1"/>
        <end position="25"/>
    </location>
</feature>
<dbReference type="InterPro" id="IPR037588">
    <property type="entry name" value="MLST8"/>
</dbReference>
<dbReference type="InterPro" id="IPR015943">
    <property type="entry name" value="WD40/YVTN_repeat-like_dom_sf"/>
</dbReference>
<keyword evidence="2" id="KW-0853">WD repeat</keyword>
<proteinExistence type="inferred from homology"/>
<evidence type="ECO:0000313" key="5">
    <source>
        <dbReference type="Proteomes" id="UP000070089"/>
    </source>
</evidence>
<dbReference type="GO" id="GO:0031931">
    <property type="term" value="C:TORC1 complex"/>
    <property type="evidence" value="ECO:0007669"/>
    <property type="project" value="InterPro"/>
</dbReference>
<dbReference type="GO" id="GO:0031932">
    <property type="term" value="C:TORC2 complex"/>
    <property type="evidence" value="ECO:0007669"/>
    <property type="project" value="InterPro"/>
</dbReference>
<comment type="caution">
    <text evidence="4">The sequence shown here is derived from an EMBL/GenBank/DDBJ whole genome shotgun (WGS) entry which is preliminary data.</text>
</comment>
<feature type="region of interest" description="Disordered" evidence="3">
    <location>
        <begin position="114"/>
        <end position="163"/>
    </location>
</feature>
<reference evidence="4 5" key="1">
    <citation type="journal article" date="2015" name="Mol. Biochem. Parasitol.">
        <title>Identification of polymorphic genes for use in assemblage B genotyping assays through comparative genomics of multiple assemblage B Giardia duodenalis isolates.</title>
        <authorList>
            <person name="Wielinga C."/>
            <person name="Thompson R.C."/>
            <person name="Monis P."/>
            <person name="Ryan U."/>
        </authorList>
    </citation>
    <scope>NUCLEOTIDE SEQUENCE [LARGE SCALE GENOMIC DNA]</scope>
    <source>
        <strain evidence="4 5">BAH15c1</strain>
    </source>
</reference>
<feature type="repeat" description="WD" evidence="2">
    <location>
        <begin position="377"/>
        <end position="410"/>
    </location>
</feature>
<dbReference type="PANTHER" id="PTHR19842">
    <property type="entry name" value="G BETA-LIKE PROTEIN GBL"/>
    <property type="match status" value="1"/>
</dbReference>
<dbReference type="FunFam" id="2.130.10.10:FF:001168">
    <property type="entry name" value="G beta-like protein GBL"/>
    <property type="match status" value="1"/>
</dbReference>
<organism evidence="4 5">
    <name type="scientific">Giardia duodenalis assemblage B</name>
    <dbReference type="NCBI Taxonomy" id="1394984"/>
    <lineage>
        <taxon>Eukaryota</taxon>
        <taxon>Metamonada</taxon>
        <taxon>Diplomonadida</taxon>
        <taxon>Hexamitidae</taxon>
        <taxon>Giardiinae</taxon>
        <taxon>Giardia</taxon>
    </lineage>
</organism>
<evidence type="ECO:0000256" key="2">
    <source>
        <dbReference type="PROSITE-ProRule" id="PRU00221"/>
    </source>
</evidence>
<dbReference type="GO" id="GO:0032956">
    <property type="term" value="P:regulation of actin cytoskeleton organization"/>
    <property type="evidence" value="ECO:0007669"/>
    <property type="project" value="TreeGrafter"/>
</dbReference>
<dbReference type="Proteomes" id="UP000070089">
    <property type="component" value="Unassembled WGS sequence"/>
</dbReference>
<dbReference type="AlphaFoldDB" id="A0A132NRC6"/>